<organism evidence="1 2">
    <name type="scientific">Vaccinium darrowii</name>
    <dbReference type="NCBI Taxonomy" id="229202"/>
    <lineage>
        <taxon>Eukaryota</taxon>
        <taxon>Viridiplantae</taxon>
        <taxon>Streptophyta</taxon>
        <taxon>Embryophyta</taxon>
        <taxon>Tracheophyta</taxon>
        <taxon>Spermatophyta</taxon>
        <taxon>Magnoliopsida</taxon>
        <taxon>eudicotyledons</taxon>
        <taxon>Gunneridae</taxon>
        <taxon>Pentapetalae</taxon>
        <taxon>asterids</taxon>
        <taxon>Ericales</taxon>
        <taxon>Ericaceae</taxon>
        <taxon>Vaccinioideae</taxon>
        <taxon>Vaccinieae</taxon>
        <taxon>Vaccinium</taxon>
    </lineage>
</organism>
<dbReference type="EMBL" id="CM037157">
    <property type="protein sequence ID" value="KAH7850043.1"/>
    <property type="molecule type" value="Genomic_DNA"/>
</dbReference>
<accession>A0ACB7YAH2</accession>
<evidence type="ECO:0000313" key="2">
    <source>
        <dbReference type="Proteomes" id="UP000828048"/>
    </source>
</evidence>
<gene>
    <name evidence="1" type="ORF">Vadar_026979</name>
</gene>
<sequence>MAVWTSLLAVLAFSGLLSSVLSYDRPPARQTRYRPLSEDLSSTSPQQVHISLVGTDSMRISWITEDDAPATVSYGTSPGVYDSSVNGTTSSYKYVIYKSGSIHDVVIGPLMPSTTYYYRCGSDSDPELSFKTPPAQLPISFSVVGDLGQTDWTTSTLQHISQSNYDVLLLPGDLSYADTIQPLWDSFGRLVEPLSSQRPWMVTQGNHEIEKIPVIHSKPFTSYNARWRMPFEESGSDSNLYYSFEVAGAHVIMLGSYTAFDPSSSQYGWLVADLKKVDRSKTPWLVVLVHAPWYNTNEAHQGESESIDMKAAMEDLLYGARVDVVFAGHVHAYERFTRVYKDQADNCGPVYITIGDGGNREGLATKYMDPQPAISVYREASFGHGEFQLVNETYAKWEWHRNDDDEAVVADSIWYQATGAYLQFRQFLVILIAITMGTDLSESRRSRSIEMRDRDVSPARDSEEKEHRSKHRSSKSSRREEKDHRSKDQERSKERERKGNDREKDRSSTKDKRSERDYDVEKYKDKRSERDKDHKDRGKERDRDRDTDREAEKDKERAKEKSRDKEKGGEKERDVAKHKDGDRESEIDKDRDRDRDRGVVDREKGKGRREKERELDQDKEKSREREKLGRKHQEGHDRGKDGGQGDLLKVDRGSGQNGDVGNQRKSSRHEEDETRSSKYQQSIAGQLGGSHLPALGVEEHISKMKEERLQKKSEGVSEVLAWVNRSRKIEEKKNSEKEKALQLSKIFEEQDNINQEELEDDGVALHTAQDLAGVKVLHGLDKVIEGGAVVLTLKDQSILADGDINEEMDMLENVEIGEQKQRDEAYKAAKKKTGTYVDKFNDEPGSERKILPQYDDPIVDEGVTLDASGRFTGDAEKKLEELRKRIHGVSANNHFEDLNTSDKITSSDYYTQEEMVQFKKPKKKKSLRKKEKINLDALEAEAVSAGLGVGDLGSRNDGKRKAIKEEKERLEAEMRSNAYQAAYAKADEASKALRLEQTRFVKTEDDDDNPVFGDDDDLHKSLERARKLALKKQGEVAASGPQAIALLAASTATHSTAHDQSPTSGETQENKVVFTKMEEFVWGLQLDEEAHKPGGEDVFMEEDIAPKALDQETKDKDGGWTEVKDTDKDEHTAYEDKEEILPDETIHETAVGKGLSGALKLLKDRGTLKETVEWGGRNMDKKKSKLVGIYENDGQKEIRIERTDEFGRILTPKEAFRLISHKFHGKGPGKTKQEKRIREYQEELKVKQMKNSDTPSQSVERMREAQARLKTPYLVLSGNVKPGQTSDPSSGFATVEKDLPGGLTPMLGDRKVEHFLGIKRKAEPGDMGPPKKPKT</sequence>
<protein>
    <submittedName>
        <fullName evidence="1">Uncharacterized protein</fullName>
    </submittedName>
</protein>
<name>A0ACB7YAH2_9ERIC</name>
<keyword evidence="2" id="KW-1185">Reference proteome</keyword>
<comment type="caution">
    <text evidence="1">The sequence shown here is derived from an EMBL/GenBank/DDBJ whole genome shotgun (WGS) entry which is preliminary data.</text>
</comment>
<proteinExistence type="predicted"/>
<evidence type="ECO:0000313" key="1">
    <source>
        <dbReference type="EMBL" id="KAH7850043.1"/>
    </source>
</evidence>
<dbReference type="Proteomes" id="UP000828048">
    <property type="component" value="Chromosome 7"/>
</dbReference>
<reference evidence="1 2" key="1">
    <citation type="journal article" date="2021" name="Hortic Res">
        <title>High-quality reference genome and annotation aids understanding of berry development for evergreen blueberry (Vaccinium darrowii).</title>
        <authorList>
            <person name="Yu J."/>
            <person name="Hulse-Kemp A.M."/>
            <person name="Babiker E."/>
            <person name="Staton M."/>
        </authorList>
    </citation>
    <scope>NUCLEOTIDE SEQUENCE [LARGE SCALE GENOMIC DNA]</scope>
    <source>
        <strain evidence="2">cv. NJ 8807/NJ 8810</strain>
        <tissue evidence="1">Young leaf</tissue>
    </source>
</reference>